<evidence type="ECO:0000259" key="4">
    <source>
        <dbReference type="Pfam" id="PF13439"/>
    </source>
</evidence>
<name>H6RKZ1_BLASD</name>
<evidence type="ECO:0000313" key="5">
    <source>
        <dbReference type="EMBL" id="CCG04958.1"/>
    </source>
</evidence>
<evidence type="ECO:0000256" key="2">
    <source>
        <dbReference type="ARBA" id="ARBA00022679"/>
    </source>
</evidence>
<evidence type="ECO:0000313" key="6">
    <source>
        <dbReference type="Proteomes" id="UP000007517"/>
    </source>
</evidence>
<dbReference type="STRING" id="1146883.BLASA_4131"/>
<evidence type="ECO:0000256" key="1">
    <source>
        <dbReference type="ARBA" id="ARBA00022676"/>
    </source>
</evidence>
<dbReference type="PANTHER" id="PTHR46401">
    <property type="entry name" value="GLYCOSYLTRANSFERASE WBBK-RELATED"/>
    <property type="match status" value="1"/>
</dbReference>
<accession>H6RKZ1</accession>
<dbReference type="Gene3D" id="3.40.50.2000">
    <property type="entry name" value="Glycogen Phosphorylase B"/>
    <property type="match status" value="2"/>
</dbReference>
<reference evidence="6" key="2">
    <citation type="submission" date="2012-02" db="EMBL/GenBank/DDBJ databases">
        <title>Complete genome sequence of Blastococcus saxobsidens strain DD2.</title>
        <authorList>
            <person name="Genoscope."/>
        </authorList>
    </citation>
    <scope>NUCLEOTIDE SEQUENCE [LARGE SCALE GENOMIC DNA]</scope>
    <source>
        <strain evidence="6">DD2</strain>
    </source>
</reference>
<dbReference type="KEGG" id="bsd:BLASA_4131"/>
<keyword evidence="2 5" id="KW-0808">Transferase</keyword>
<dbReference type="EMBL" id="FO117623">
    <property type="protein sequence ID" value="CCG04958.1"/>
    <property type="molecule type" value="Genomic_DNA"/>
</dbReference>
<dbReference type="PANTHER" id="PTHR46401:SF2">
    <property type="entry name" value="GLYCOSYLTRANSFERASE WBBK-RELATED"/>
    <property type="match status" value="1"/>
</dbReference>
<dbReference type="SUPFAM" id="SSF53756">
    <property type="entry name" value="UDP-Glycosyltransferase/glycogen phosphorylase"/>
    <property type="match status" value="1"/>
</dbReference>
<dbReference type="CDD" id="cd03809">
    <property type="entry name" value="GT4_MtfB-like"/>
    <property type="match status" value="1"/>
</dbReference>
<dbReference type="AlphaFoldDB" id="H6RKZ1"/>
<dbReference type="RefSeq" id="WP_014377830.1">
    <property type="nucleotide sequence ID" value="NC_016943.1"/>
</dbReference>
<sequence>MRVGMVLEQALAPVPGGTGRFAVQLAAALGADPSIEITGWTARHRDVAAARIPGVRGPHRLALPRRALTLAWERGVGPAPRGVDLVHAPTLQLPPRRGRPLVVTIHDAVPWTHPETLTPRGVRWHRAMAERAVAHADAIVTPSAATAAALARHLRLRRSPEVVPLGVTPLPVPGDIATRAAALGLPADGYVLSLATLEPRKGLDVLMRALASPSGPDLPLVLVGAAGWGGVDPVQLAAGEGLAPERVRLLGRVDDDDLAVVLAAATVLAVPSRAEGFGLPVVEGMAAGVPVVTSRDPALLEVGGDAVLAAETGDAESLADALRQVCTDAGLRTQLLRRGEARAGQYSWARCAAGYAEIFRRLV</sequence>
<feature type="domain" description="Glycosyltransferase subfamily 4-like N-terminal" evidence="4">
    <location>
        <begin position="15"/>
        <end position="167"/>
    </location>
</feature>
<dbReference type="GO" id="GO:0016757">
    <property type="term" value="F:glycosyltransferase activity"/>
    <property type="evidence" value="ECO:0007669"/>
    <property type="project" value="UniProtKB-KW"/>
</dbReference>
<dbReference type="GO" id="GO:0009103">
    <property type="term" value="P:lipopolysaccharide biosynthetic process"/>
    <property type="evidence" value="ECO:0007669"/>
    <property type="project" value="TreeGrafter"/>
</dbReference>
<proteinExistence type="predicted"/>
<dbReference type="HOGENOM" id="CLU_009583_27_6_11"/>
<dbReference type="Pfam" id="PF13439">
    <property type="entry name" value="Glyco_transf_4"/>
    <property type="match status" value="1"/>
</dbReference>
<keyword evidence="1" id="KW-0328">Glycosyltransferase</keyword>
<gene>
    <name evidence="5" type="ordered locus">BLASA_4131</name>
</gene>
<dbReference type="InterPro" id="IPR028098">
    <property type="entry name" value="Glyco_trans_4-like_N"/>
</dbReference>
<dbReference type="Pfam" id="PF00534">
    <property type="entry name" value="Glycos_transf_1"/>
    <property type="match status" value="1"/>
</dbReference>
<reference evidence="5 6" key="1">
    <citation type="journal article" date="2012" name="J. Bacteriol.">
        <title>Genome Sequence of Blastococcus saxobsidens DD2, a Stone-Inhabiting Bacterium.</title>
        <authorList>
            <person name="Chouaia B."/>
            <person name="Crotti E."/>
            <person name="Brusetti L."/>
            <person name="Daffonchio D."/>
            <person name="Essoussi I."/>
            <person name="Nouioui I."/>
            <person name="Sbissi I."/>
            <person name="Ghodhbane-Gtari F."/>
            <person name="Gtari M."/>
            <person name="Vacherie B."/>
            <person name="Barbe V."/>
            <person name="Medigue C."/>
            <person name="Gury J."/>
            <person name="Pujic P."/>
            <person name="Normand P."/>
        </authorList>
    </citation>
    <scope>NUCLEOTIDE SEQUENCE [LARGE SCALE GENOMIC DNA]</scope>
    <source>
        <strain evidence="5 6">DD2</strain>
    </source>
</reference>
<dbReference type="eggNOG" id="COG0438">
    <property type="taxonomic scope" value="Bacteria"/>
</dbReference>
<dbReference type="InterPro" id="IPR001296">
    <property type="entry name" value="Glyco_trans_1"/>
</dbReference>
<keyword evidence="6" id="KW-1185">Reference proteome</keyword>
<dbReference type="OrthoDB" id="9801609at2"/>
<protein>
    <submittedName>
        <fullName evidence="5">Glycosyl transferase</fullName>
    </submittedName>
</protein>
<organism evidence="5 6">
    <name type="scientific">Blastococcus saxobsidens (strain DD2)</name>
    <dbReference type="NCBI Taxonomy" id="1146883"/>
    <lineage>
        <taxon>Bacteria</taxon>
        <taxon>Bacillati</taxon>
        <taxon>Actinomycetota</taxon>
        <taxon>Actinomycetes</taxon>
        <taxon>Geodermatophilales</taxon>
        <taxon>Geodermatophilaceae</taxon>
        <taxon>Blastococcus</taxon>
    </lineage>
</organism>
<dbReference type="Proteomes" id="UP000007517">
    <property type="component" value="Chromosome"/>
</dbReference>
<evidence type="ECO:0000259" key="3">
    <source>
        <dbReference type="Pfam" id="PF00534"/>
    </source>
</evidence>
<feature type="domain" description="Glycosyl transferase family 1" evidence="3">
    <location>
        <begin position="189"/>
        <end position="339"/>
    </location>
</feature>